<evidence type="ECO:0000256" key="1">
    <source>
        <dbReference type="SAM" id="SignalP"/>
    </source>
</evidence>
<dbReference type="AlphaFoldDB" id="A0A6P8ZQV4"/>
<proteinExistence type="predicted"/>
<name>A0A6P8ZQV4_THRPL</name>
<gene>
    <name evidence="3" type="primary">LOC117648234</name>
</gene>
<accession>A0A6P8ZQV4</accession>
<dbReference type="RefSeq" id="XP_034246509.1">
    <property type="nucleotide sequence ID" value="XM_034390618.1"/>
</dbReference>
<keyword evidence="1" id="KW-0732">Signal</keyword>
<protein>
    <submittedName>
        <fullName evidence="3">Uncharacterized protein LOC117648234 isoform X3</fullName>
    </submittedName>
</protein>
<feature type="signal peptide" evidence="1">
    <location>
        <begin position="1"/>
        <end position="24"/>
    </location>
</feature>
<reference evidence="3" key="1">
    <citation type="submission" date="2025-08" db="UniProtKB">
        <authorList>
            <consortium name="RefSeq"/>
        </authorList>
    </citation>
    <scope>IDENTIFICATION</scope>
    <source>
        <tissue evidence="3">Total insect</tissue>
    </source>
</reference>
<organism evidence="3">
    <name type="scientific">Thrips palmi</name>
    <name type="common">Melon thrips</name>
    <dbReference type="NCBI Taxonomy" id="161013"/>
    <lineage>
        <taxon>Eukaryota</taxon>
        <taxon>Metazoa</taxon>
        <taxon>Ecdysozoa</taxon>
        <taxon>Arthropoda</taxon>
        <taxon>Hexapoda</taxon>
        <taxon>Insecta</taxon>
        <taxon>Pterygota</taxon>
        <taxon>Neoptera</taxon>
        <taxon>Paraneoptera</taxon>
        <taxon>Thysanoptera</taxon>
        <taxon>Terebrantia</taxon>
        <taxon>Thripoidea</taxon>
        <taxon>Thripidae</taxon>
        <taxon>Thrips</taxon>
    </lineage>
</organism>
<evidence type="ECO:0000313" key="2">
    <source>
        <dbReference type="Proteomes" id="UP000515158"/>
    </source>
</evidence>
<feature type="chain" id="PRO_5028294655" evidence="1">
    <location>
        <begin position="25"/>
        <end position="199"/>
    </location>
</feature>
<sequence>MEIRKRIPTGVSLLAAVLLGFSDGQKVAGPYEIVVEHMETCPPKLLDRPFPVTVSSSRYGHDPHEKYFNGNFTTSLTFDDNVNSAVVFDAWSSRGGWKENAVVMKFSRLCSSMSAYLPTVWQHLRTHVYGSRGLIRDCPAPPDTYSVYNLTTPRSSALIPALFYGKWRVNLRAFLKEQCFMCIRIVLRVEPKVPPSSQG</sequence>
<evidence type="ECO:0000313" key="3">
    <source>
        <dbReference type="RefSeq" id="XP_034246509.1"/>
    </source>
</evidence>
<dbReference type="GeneID" id="117648234"/>
<keyword evidence="2" id="KW-1185">Reference proteome</keyword>
<dbReference type="Proteomes" id="UP000515158">
    <property type="component" value="Unplaced"/>
</dbReference>